<evidence type="ECO:0000313" key="1">
    <source>
        <dbReference type="Proteomes" id="UP000079169"/>
    </source>
</evidence>
<sequence>MDLKDALLQFVVKDQDFLGKNEFVGESFLFMNRIKFAQDSEKLLDMEQIHMKLGKPSSEKMVSSHSHDMEQIHMKLGKPSSEKSEYHLVRERISKLIGST</sequence>
<dbReference type="Proteomes" id="UP000079169">
    <property type="component" value="Unplaced"/>
</dbReference>
<keyword evidence="1" id="KW-1185">Reference proteome</keyword>
<proteinExistence type="predicted"/>
<name>A0A1S4EQW3_DIACI</name>
<dbReference type="KEGG" id="dci:103522703"/>
<dbReference type="RefSeq" id="XP_017304594.1">
    <property type="nucleotide sequence ID" value="XM_017449105.2"/>
</dbReference>
<protein>
    <submittedName>
        <fullName evidence="2">Uncharacterized protein LOC103522703</fullName>
    </submittedName>
</protein>
<reference evidence="2" key="1">
    <citation type="submission" date="2025-08" db="UniProtKB">
        <authorList>
            <consortium name="RefSeq"/>
        </authorList>
    </citation>
    <scope>IDENTIFICATION</scope>
</reference>
<dbReference type="AlphaFoldDB" id="A0A1S4EQW3"/>
<accession>A0A1S4EQW3</accession>
<evidence type="ECO:0000313" key="2">
    <source>
        <dbReference type="RefSeq" id="XP_017304594.1"/>
    </source>
</evidence>
<dbReference type="GeneID" id="103522703"/>
<organism evidence="1 2">
    <name type="scientific">Diaphorina citri</name>
    <name type="common">Asian citrus psyllid</name>
    <dbReference type="NCBI Taxonomy" id="121845"/>
    <lineage>
        <taxon>Eukaryota</taxon>
        <taxon>Metazoa</taxon>
        <taxon>Ecdysozoa</taxon>
        <taxon>Arthropoda</taxon>
        <taxon>Hexapoda</taxon>
        <taxon>Insecta</taxon>
        <taxon>Pterygota</taxon>
        <taxon>Neoptera</taxon>
        <taxon>Paraneoptera</taxon>
        <taxon>Hemiptera</taxon>
        <taxon>Sternorrhyncha</taxon>
        <taxon>Psylloidea</taxon>
        <taxon>Psyllidae</taxon>
        <taxon>Diaphorininae</taxon>
        <taxon>Diaphorina</taxon>
    </lineage>
</organism>
<gene>
    <name evidence="2" type="primary">LOC103522703</name>
</gene>
<dbReference type="PaxDb" id="121845-A0A1S4EQW3"/>
<dbReference type="InterPro" id="IPR035892">
    <property type="entry name" value="C2_domain_sf"/>
</dbReference>
<dbReference type="SUPFAM" id="SSF49562">
    <property type="entry name" value="C2 domain (Calcium/lipid-binding domain, CaLB)"/>
    <property type="match status" value="1"/>
</dbReference>